<feature type="compositionally biased region" description="Polar residues" evidence="1">
    <location>
        <begin position="30"/>
        <end position="40"/>
    </location>
</feature>
<feature type="region of interest" description="Disordered" evidence="1">
    <location>
        <begin position="30"/>
        <end position="74"/>
    </location>
</feature>
<gene>
    <name evidence="2" type="ORF">LARSCL_LOCUS22295</name>
</gene>
<evidence type="ECO:0000313" key="3">
    <source>
        <dbReference type="Proteomes" id="UP001497382"/>
    </source>
</evidence>
<protein>
    <submittedName>
        <fullName evidence="2">Uncharacterized protein</fullName>
    </submittedName>
</protein>
<organism evidence="2 3">
    <name type="scientific">Larinioides sclopetarius</name>
    <dbReference type="NCBI Taxonomy" id="280406"/>
    <lineage>
        <taxon>Eukaryota</taxon>
        <taxon>Metazoa</taxon>
        <taxon>Ecdysozoa</taxon>
        <taxon>Arthropoda</taxon>
        <taxon>Chelicerata</taxon>
        <taxon>Arachnida</taxon>
        <taxon>Araneae</taxon>
        <taxon>Araneomorphae</taxon>
        <taxon>Entelegynae</taxon>
        <taxon>Araneoidea</taxon>
        <taxon>Araneidae</taxon>
        <taxon>Larinioides</taxon>
    </lineage>
</organism>
<dbReference type="Proteomes" id="UP001497382">
    <property type="component" value="Unassembled WGS sequence"/>
</dbReference>
<feature type="compositionally biased region" description="Acidic residues" evidence="1">
    <location>
        <begin position="64"/>
        <end position="74"/>
    </location>
</feature>
<evidence type="ECO:0000256" key="1">
    <source>
        <dbReference type="SAM" id="MobiDB-lite"/>
    </source>
</evidence>
<name>A0AAV2BZ70_9ARAC</name>
<keyword evidence="3" id="KW-1185">Reference proteome</keyword>
<evidence type="ECO:0000313" key="2">
    <source>
        <dbReference type="EMBL" id="CAL1301056.1"/>
    </source>
</evidence>
<reference evidence="2 3" key="1">
    <citation type="submission" date="2024-04" db="EMBL/GenBank/DDBJ databases">
        <authorList>
            <person name="Rising A."/>
            <person name="Reimegard J."/>
            <person name="Sonavane S."/>
            <person name="Akerstrom W."/>
            <person name="Nylinder S."/>
            <person name="Hedman E."/>
            <person name="Kallberg Y."/>
        </authorList>
    </citation>
    <scope>NUCLEOTIDE SEQUENCE [LARGE SCALE GENOMIC DNA]</scope>
</reference>
<comment type="caution">
    <text evidence="2">The sequence shown here is derived from an EMBL/GenBank/DDBJ whole genome shotgun (WGS) entry which is preliminary data.</text>
</comment>
<dbReference type="AlphaFoldDB" id="A0AAV2BZ70"/>
<sequence>MEIMLQDCVPLFGYWKMPLSQCSSSSALQNLRQAEDTSNLDSDEEVPRKKSRKRSYNHLLYPGEESDEDSTSLI</sequence>
<proteinExistence type="predicted"/>
<dbReference type="EMBL" id="CAXIEN010000616">
    <property type="protein sequence ID" value="CAL1301056.1"/>
    <property type="molecule type" value="Genomic_DNA"/>
</dbReference>
<accession>A0AAV2BZ70</accession>